<accession>A0ABS2M5S4</accession>
<comment type="caution">
    <text evidence="1">The sequence shown here is derived from an EMBL/GenBank/DDBJ whole genome shotgun (WGS) entry which is preliminary data.</text>
</comment>
<name>A0ABS2M5S4_9ACTN</name>
<reference evidence="1 2" key="1">
    <citation type="submission" date="2021-01" db="EMBL/GenBank/DDBJ databases">
        <title>Sequencing the genomes of 1000 actinobacteria strains.</title>
        <authorList>
            <person name="Klenk H.-P."/>
        </authorList>
    </citation>
    <scope>NUCLEOTIDE SEQUENCE [LARGE SCALE GENOMIC DNA]</scope>
    <source>
        <strain evidence="1 2">DSM 18239</strain>
    </source>
</reference>
<protein>
    <submittedName>
        <fullName evidence="1">Uncharacterized protein</fullName>
    </submittedName>
</protein>
<evidence type="ECO:0000313" key="1">
    <source>
        <dbReference type="EMBL" id="MBM7506539.1"/>
    </source>
</evidence>
<dbReference type="Proteomes" id="UP000732378">
    <property type="component" value="Unassembled WGS sequence"/>
</dbReference>
<proteinExistence type="predicted"/>
<organism evidence="1 2">
    <name type="scientific">Nocardioides salarius</name>
    <dbReference type="NCBI Taxonomy" id="374513"/>
    <lineage>
        <taxon>Bacteria</taxon>
        <taxon>Bacillati</taxon>
        <taxon>Actinomycetota</taxon>
        <taxon>Actinomycetes</taxon>
        <taxon>Propionibacteriales</taxon>
        <taxon>Nocardioidaceae</taxon>
        <taxon>Nocardioides</taxon>
    </lineage>
</organism>
<dbReference type="EMBL" id="JAFBBZ010000001">
    <property type="protein sequence ID" value="MBM7506539.1"/>
    <property type="molecule type" value="Genomic_DNA"/>
</dbReference>
<keyword evidence="2" id="KW-1185">Reference proteome</keyword>
<evidence type="ECO:0000313" key="2">
    <source>
        <dbReference type="Proteomes" id="UP000732378"/>
    </source>
</evidence>
<sequence>MPLPTTTCPSCIPVDATESTADPRWSVTSSTGWIDPARPLRGWRISQVSYDPKIGLAINDVDLTPDSATFGYFNTPTCRPRTSTGLVPYFPSVRPLSGLHAAVPDPACTCGYNVVPDLGDLLGLRLLSIPGDNPSFWAILRVDVVGRIARGAHRADPPGTIRCHDMALTGTVVVEDSVPFGAIELMARHGMYPVTVASLGGSHTAHVCPVSVG</sequence>
<dbReference type="RefSeq" id="WP_193669327.1">
    <property type="nucleotide sequence ID" value="NZ_JACDTV010000008.1"/>
</dbReference>
<gene>
    <name evidence="1" type="ORF">JOE61_000353</name>
</gene>